<dbReference type="OrthoDB" id="1261245at2"/>
<organism evidence="3 5">
    <name type="scientific">Chryseobacterium joostei</name>
    <dbReference type="NCBI Taxonomy" id="112234"/>
    <lineage>
        <taxon>Bacteria</taxon>
        <taxon>Pseudomonadati</taxon>
        <taxon>Bacteroidota</taxon>
        <taxon>Flavobacteriia</taxon>
        <taxon>Flavobacteriales</taxon>
        <taxon>Weeksellaceae</taxon>
        <taxon>Chryseobacterium group</taxon>
        <taxon>Chryseobacterium</taxon>
    </lineage>
</organism>
<dbReference type="EMBL" id="CP033926">
    <property type="protein sequence ID" value="AZA99406.1"/>
    <property type="molecule type" value="Genomic_DNA"/>
</dbReference>
<sequence>MKKITFLFSLLCFVFVFSQKQFQYKENHFPVKYVLKNSTDTIKTRVQNIGIFTNKKFSAATYIKQVNMLDSLGNKNVISEFDIDYMEVTDPQNVIRKFTSSTSLHLAKNDFGLIEIIYHGKISWYRDYFYVGLVGYKMNKVDFLIDKKDGKLTNESGFFNPSIKNNLKEKLKDYPELLALIDKSKKDEDLIKVLELYNNK</sequence>
<dbReference type="STRING" id="112234.SAMN05421768_10287"/>
<dbReference type="Proteomes" id="UP000279541">
    <property type="component" value="Chromosome"/>
</dbReference>
<keyword evidence="6" id="KW-1185">Reference proteome</keyword>
<dbReference type="KEGG" id="cjt:EG359_07220"/>
<dbReference type="Proteomes" id="UP000186106">
    <property type="component" value="Unassembled WGS sequence"/>
</dbReference>
<feature type="signal peptide" evidence="1">
    <location>
        <begin position="1"/>
        <end position="18"/>
    </location>
</feature>
<evidence type="ECO:0000256" key="1">
    <source>
        <dbReference type="SAM" id="SignalP"/>
    </source>
</evidence>
<evidence type="ECO:0008006" key="7">
    <source>
        <dbReference type="Google" id="ProtNLM"/>
    </source>
</evidence>
<dbReference type="EMBL" id="FTNZ01000008">
    <property type="protein sequence ID" value="SIS46816.1"/>
    <property type="molecule type" value="Genomic_DNA"/>
</dbReference>
<evidence type="ECO:0000313" key="4">
    <source>
        <dbReference type="EMBL" id="SIS46816.1"/>
    </source>
</evidence>
<feature type="chain" id="PRO_5015068123" description="GLPGLI family protein" evidence="1">
    <location>
        <begin position="19"/>
        <end position="200"/>
    </location>
</feature>
<evidence type="ECO:0000313" key="6">
    <source>
        <dbReference type="Proteomes" id="UP000279541"/>
    </source>
</evidence>
<gene>
    <name evidence="2" type="ORF">EG359_07220</name>
    <name evidence="3" type="ORF">SAMN05421768_10287</name>
    <name evidence="4" type="ORF">SAMN05421768_10886</name>
</gene>
<name>A0A1N7I136_9FLAO</name>
<accession>A0A1N7I136</accession>
<dbReference type="EMBL" id="FTNZ01000002">
    <property type="protein sequence ID" value="SIS30751.1"/>
    <property type="molecule type" value="Genomic_DNA"/>
</dbReference>
<reference evidence="3 5" key="1">
    <citation type="submission" date="2017-01" db="EMBL/GenBank/DDBJ databases">
        <authorList>
            <person name="Mah S.A."/>
            <person name="Swanson W.J."/>
            <person name="Moy G.W."/>
            <person name="Vacquier V.D."/>
        </authorList>
    </citation>
    <scope>NUCLEOTIDE SEQUENCE [LARGE SCALE GENOMIC DNA]</scope>
    <source>
        <strain evidence="3 5">DSM 16927</strain>
    </source>
</reference>
<reference evidence="2 6" key="2">
    <citation type="submission" date="2018-11" db="EMBL/GenBank/DDBJ databases">
        <title>Proposal to divide the Flavobacteriaceae and reorganize its genera based on Amino Acid Identity values calculated from whole genome sequences.</title>
        <authorList>
            <person name="Nicholson A.C."/>
            <person name="Gulvik C.A."/>
            <person name="Whitney A.M."/>
            <person name="Humrighouse B.W."/>
            <person name="Bell M."/>
            <person name="Holmes B."/>
            <person name="Steigerwalt A.G."/>
            <person name="Villarma A."/>
            <person name="Sheth M."/>
            <person name="Batra D."/>
            <person name="Pryor J."/>
            <person name="Bernardet J.-F."/>
            <person name="Hugo C."/>
            <person name="Kampfer P."/>
            <person name="Newman J."/>
            <person name="McQuiston J.R."/>
        </authorList>
    </citation>
    <scope>NUCLEOTIDE SEQUENCE [LARGE SCALE GENOMIC DNA]</scope>
    <source>
        <strain evidence="2 6">DSM 16927</strain>
    </source>
</reference>
<evidence type="ECO:0000313" key="3">
    <source>
        <dbReference type="EMBL" id="SIS30751.1"/>
    </source>
</evidence>
<protein>
    <recommendedName>
        <fullName evidence="7">GLPGLI family protein</fullName>
    </recommendedName>
</protein>
<dbReference type="RefSeq" id="WP_076352185.1">
    <property type="nucleotide sequence ID" value="NZ_CP033926.1"/>
</dbReference>
<evidence type="ECO:0000313" key="2">
    <source>
        <dbReference type="EMBL" id="AZA99406.1"/>
    </source>
</evidence>
<evidence type="ECO:0000313" key="5">
    <source>
        <dbReference type="Proteomes" id="UP000186106"/>
    </source>
</evidence>
<proteinExistence type="predicted"/>
<dbReference type="AlphaFoldDB" id="A0A1N7I136"/>
<keyword evidence="1" id="KW-0732">Signal</keyword>